<dbReference type="InterPro" id="IPR036390">
    <property type="entry name" value="WH_DNA-bd_sf"/>
</dbReference>
<dbReference type="RefSeq" id="WP_147912278.1">
    <property type="nucleotide sequence ID" value="NZ_JBHUEJ010000036.1"/>
</dbReference>
<accession>A0ABW4KVS0</accession>
<sequence>MRQIPPAPLAASVHPHDRNIVVALKKGLEILTCFGREASRLTPSEVARRTGSTPASARRALHTLLASGFLESDGKRYWMAPRTLLIAHAYFTSRPTAQLAQPVMEALAERTKESSSLGKLLDDDVIILSRSITRSTLATGLGIGARLPAYCSALGRVLLAGMPRDEAARKLQSMERIPLTARTTYDLDELLVLLEKCREQGWASSDEELELGVRSIAVPVTDRSGKTIAGLSISVRADRMRFSEFRAQMLPHLHRAGASLSARLPPE</sequence>
<dbReference type="SMART" id="SM00346">
    <property type="entry name" value="HTH_ICLR"/>
    <property type="match status" value="1"/>
</dbReference>
<evidence type="ECO:0000259" key="5">
    <source>
        <dbReference type="PROSITE" id="PS51078"/>
    </source>
</evidence>
<dbReference type="InterPro" id="IPR029016">
    <property type="entry name" value="GAF-like_dom_sf"/>
</dbReference>
<organism evidence="6 7">
    <name type="scientific">Ottowia flava</name>
    <dbReference type="NCBI Taxonomy" id="2675430"/>
    <lineage>
        <taxon>Bacteria</taxon>
        <taxon>Pseudomonadati</taxon>
        <taxon>Pseudomonadota</taxon>
        <taxon>Betaproteobacteria</taxon>
        <taxon>Burkholderiales</taxon>
        <taxon>Comamonadaceae</taxon>
        <taxon>Ottowia</taxon>
    </lineage>
</organism>
<name>A0ABW4KVS0_9BURK</name>
<evidence type="ECO:0000256" key="2">
    <source>
        <dbReference type="ARBA" id="ARBA00023125"/>
    </source>
</evidence>
<evidence type="ECO:0000256" key="1">
    <source>
        <dbReference type="ARBA" id="ARBA00023015"/>
    </source>
</evidence>
<dbReference type="Pfam" id="PF09339">
    <property type="entry name" value="HTH_IclR"/>
    <property type="match status" value="1"/>
</dbReference>
<dbReference type="EMBL" id="JBHUEJ010000036">
    <property type="protein sequence ID" value="MFD1712140.1"/>
    <property type="molecule type" value="Genomic_DNA"/>
</dbReference>
<keyword evidence="1" id="KW-0805">Transcription regulation</keyword>
<dbReference type="Gene3D" id="3.30.450.40">
    <property type="match status" value="1"/>
</dbReference>
<dbReference type="SUPFAM" id="SSF55781">
    <property type="entry name" value="GAF domain-like"/>
    <property type="match status" value="1"/>
</dbReference>
<dbReference type="SUPFAM" id="SSF46785">
    <property type="entry name" value="Winged helix' DNA-binding domain"/>
    <property type="match status" value="1"/>
</dbReference>
<feature type="domain" description="IclR-ED" evidence="5">
    <location>
        <begin position="82"/>
        <end position="266"/>
    </location>
</feature>
<protein>
    <submittedName>
        <fullName evidence="6">IclR family transcriptional regulator C-terminal domain-containing protein</fullName>
    </submittedName>
</protein>
<proteinExistence type="predicted"/>
<dbReference type="PANTHER" id="PTHR30136">
    <property type="entry name" value="HELIX-TURN-HELIX TRANSCRIPTIONAL REGULATOR, ICLR FAMILY"/>
    <property type="match status" value="1"/>
</dbReference>
<evidence type="ECO:0000313" key="6">
    <source>
        <dbReference type="EMBL" id="MFD1712140.1"/>
    </source>
</evidence>
<dbReference type="Gene3D" id="1.10.10.10">
    <property type="entry name" value="Winged helix-like DNA-binding domain superfamily/Winged helix DNA-binding domain"/>
    <property type="match status" value="1"/>
</dbReference>
<evidence type="ECO:0000259" key="4">
    <source>
        <dbReference type="PROSITE" id="PS51077"/>
    </source>
</evidence>
<dbReference type="InterPro" id="IPR005471">
    <property type="entry name" value="Tscrpt_reg_IclR_N"/>
</dbReference>
<dbReference type="PROSITE" id="PS51078">
    <property type="entry name" value="ICLR_ED"/>
    <property type="match status" value="1"/>
</dbReference>
<dbReference type="PROSITE" id="PS51077">
    <property type="entry name" value="HTH_ICLR"/>
    <property type="match status" value="1"/>
</dbReference>
<dbReference type="PANTHER" id="PTHR30136:SF34">
    <property type="entry name" value="TRANSCRIPTIONAL REGULATOR"/>
    <property type="match status" value="1"/>
</dbReference>
<keyword evidence="3" id="KW-0804">Transcription</keyword>
<dbReference type="Proteomes" id="UP001597304">
    <property type="component" value="Unassembled WGS sequence"/>
</dbReference>
<keyword evidence="2" id="KW-0238">DNA-binding</keyword>
<reference evidence="7" key="1">
    <citation type="journal article" date="2019" name="Int. J. Syst. Evol. Microbiol.">
        <title>The Global Catalogue of Microorganisms (GCM) 10K type strain sequencing project: providing services to taxonomists for standard genome sequencing and annotation.</title>
        <authorList>
            <consortium name="The Broad Institute Genomics Platform"/>
            <consortium name="The Broad Institute Genome Sequencing Center for Infectious Disease"/>
            <person name="Wu L."/>
            <person name="Ma J."/>
        </authorList>
    </citation>
    <scope>NUCLEOTIDE SEQUENCE [LARGE SCALE GENOMIC DNA]</scope>
    <source>
        <strain evidence="7">LMG 29247</strain>
    </source>
</reference>
<dbReference type="Pfam" id="PF01614">
    <property type="entry name" value="IclR_C"/>
    <property type="match status" value="1"/>
</dbReference>
<dbReference type="InterPro" id="IPR050707">
    <property type="entry name" value="HTH_MetabolicPath_Reg"/>
</dbReference>
<gene>
    <name evidence="6" type="ORF">ACFSF0_16130</name>
</gene>
<dbReference type="InterPro" id="IPR036388">
    <property type="entry name" value="WH-like_DNA-bd_sf"/>
</dbReference>
<evidence type="ECO:0000256" key="3">
    <source>
        <dbReference type="ARBA" id="ARBA00023163"/>
    </source>
</evidence>
<dbReference type="InterPro" id="IPR014757">
    <property type="entry name" value="Tscrpt_reg_IclR_C"/>
</dbReference>
<keyword evidence="7" id="KW-1185">Reference proteome</keyword>
<comment type="caution">
    <text evidence="6">The sequence shown here is derived from an EMBL/GenBank/DDBJ whole genome shotgun (WGS) entry which is preliminary data.</text>
</comment>
<feature type="domain" description="HTH iclR-type" evidence="4">
    <location>
        <begin position="21"/>
        <end position="81"/>
    </location>
</feature>
<evidence type="ECO:0000313" key="7">
    <source>
        <dbReference type="Proteomes" id="UP001597304"/>
    </source>
</evidence>